<keyword evidence="5" id="KW-0812">Transmembrane</keyword>
<dbReference type="GO" id="GO:0006417">
    <property type="term" value="P:regulation of translation"/>
    <property type="evidence" value="ECO:0007669"/>
    <property type="project" value="TreeGrafter"/>
</dbReference>
<dbReference type="InterPro" id="IPR034085">
    <property type="entry name" value="TOG"/>
</dbReference>
<dbReference type="Pfam" id="PF24987">
    <property type="entry name" value="HEAT_EF3_N"/>
    <property type="match status" value="1"/>
</dbReference>
<dbReference type="GO" id="GO:0019887">
    <property type="term" value="F:protein kinase regulator activity"/>
    <property type="evidence" value="ECO:0007669"/>
    <property type="project" value="TreeGrafter"/>
</dbReference>
<evidence type="ECO:0000256" key="5">
    <source>
        <dbReference type="SAM" id="Phobius"/>
    </source>
</evidence>
<gene>
    <name evidence="7" type="ORF">WJX73_009392</name>
</gene>
<dbReference type="Pfam" id="PF24984">
    <property type="entry name" value="HEAT_EF3_GNC1"/>
    <property type="match status" value="1"/>
</dbReference>
<keyword evidence="5" id="KW-0472">Membrane</keyword>
<dbReference type="Pfam" id="PF25786">
    <property type="entry name" value="HEAT_GCN1_C"/>
    <property type="match status" value="1"/>
</dbReference>
<feature type="region of interest" description="Disordered" evidence="4">
    <location>
        <begin position="876"/>
        <end position="922"/>
    </location>
</feature>
<dbReference type="Proteomes" id="UP001465755">
    <property type="component" value="Unassembled WGS sequence"/>
</dbReference>
<accession>A0AAW1P916</accession>
<dbReference type="Pfam" id="PF23271">
    <property type="entry name" value="HEAT_GCN1"/>
    <property type="match status" value="1"/>
</dbReference>
<reference evidence="7 8" key="1">
    <citation type="journal article" date="2024" name="Nat. Commun.">
        <title>Phylogenomics reveals the evolutionary origins of lichenization in chlorophyte algae.</title>
        <authorList>
            <person name="Puginier C."/>
            <person name="Libourel C."/>
            <person name="Otte J."/>
            <person name="Skaloud P."/>
            <person name="Haon M."/>
            <person name="Grisel S."/>
            <person name="Petersen M."/>
            <person name="Berrin J.G."/>
            <person name="Delaux P.M."/>
            <person name="Dal Grande F."/>
            <person name="Keller J."/>
        </authorList>
    </citation>
    <scope>NUCLEOTIDE SEQUENCE [LARGE SCALE GENOMIC DNA]</scope>
    <source>
        <strain evidence="7 8">SAG 2036</strain>
    </source>
</reference>
<dbReference type="InterPro" id="IPR057546">
    <property type="entry name" value="HEAT_GCN1"/>
</dbReference>
<dbReference type="PROSITE" id="PS50077">
    <property type="entry name" value="HEAT_REPEAT"/>
    <property type="match status" value="1"/>
</dbReference>
<sequence length="2568" mass="271953">MMQLPRNSRSSAEWWAAALFGWVLGVTHAIRFLKRGEDVLQYPVLQRQRYYRVKQYALSMQSVKPAVRTFLVALILTMALWWRFAPSHNRLRVWSSLLAVALSCGPPCSYCFTLCSYIVQAVFTERLSLVGGTSTAERGSPLLLQALTTHQDDLMRAAAQQELCRIAEAGSGSAGDMSVTRSSLFQDESGASWHLPAQHCLKQVTDMTEVVAAALKSPAPSSASAAATSTAKWNQLPSARKLVVSGQPSKPHDKALLYLAADWRECTVSIRTLAALLAASRTEDALGIAQTTEPTLGTITTALLSAVLALEALAKAAPTRAGVPARTVMRAPTPLDASLGPATSVSAALYALQDAATSEVLSQDWIASAGSRKPRQVWRELLQAVEHTEFAGEHDAVITQLCFSTLPQYAPLSDQWAVRKVLDKALNSSKFLKTFTPALVRTSAASCSPQQAYVLFSWTCLVACRLRLPDAKKAILKLLECQVAHLNTLHHAGVSWGIVLRPFRRAARANPDLLEEYKSILAATGGPGLVHTLACDAKLCAACKPALLQCYLLKSVRVDMDGQAVQLMKDFLPLVRHVKEPVRVSAMLVIQALAQRIQQASTLADVVRLVQSLLDGTAEGKLRGIHERSGLASALAHLASAPNASSELAAQVCLSVSTIYREEANEEVKLRLVGALQAWMALLDAVPQKLVDHLSQSLKDKEALRRAHLHALLQALLTERSSNAAQYAGAIPNLVKLVADGMAKPAQRVDGILALLAVALVGGSHQASHSLLADQVWPAVAKPGNVLLSPSNITRLSPEEAVLFIHLAKVLLLQHPNRLPPDRAVQQSLIALMLHHSGLLNRTDHEALTYNDIKIFQTPPGELALEVDLSSVGAPTANGHAPATRPAAAKASLPSKRAADAPASRSSKPGGKAAKDPAAEKRQRQLLEEAEVRSRVVAIQQKLALGLQALRGAAIGNLPHTAQQLQQLAALVQPLLSSPLVGEGPAWEASAALACSLAGPLGKAATSVATALRLIQIAGSTGPDLSYPLPSHPAVIATIAALEKATVGQSNAPLPPNAYLFIFPVLSAILKWPSHTPLHEAALLVAALHVDPDRDVPRPASLDMLFTMLSGLPAFRPQVDPMLEGLCGGLLPSELPAALQGLLFSESHVRAAALNALSVVPCLAAGQCPEDDLVCLLSFLGQSSEDVRVAAADALATSLQDFPSAGPDLLAAMVSAHAQGASVELRNGIALALSSSAPQWQSKDATAALDFLLARGFAEQEDEVRSAMVDAGVALVDAHGAAMAQELLPLFEGYLNNKTAVDEANYDLVREGVVVCLGTLARHLAPEDPKVRAILGTLLEVLSTPSGQVQAAVSNCLPPLMPAVKGDRPFVEGILQRLLTMLLKGETYGVRRGAAHGLAGVVKGLHIRALNEYGILDALQKGLDDKSAQARQGALFAFECFCDKLGRLFEPYVVQLIGKLLERFGDAAPEVRAANDDAARAVMAHLSSYGVKLVLPALLAAVDSKQWRAKQGSVQMLGAMAFCAPRQLGTALPLVVPRLAPLLTDPHPKVQSATQRSFRQVGSVIRNPEVGQLVPVLLAAIGDPNANGKAAMDTLLSTTFVNTVDAASLALIVPVVHRGLRDRSGDIKKRAARIVGNMCHLINDAKDMAPYVPLIMPELQSALIDPLPEVRATSARALGSLLRSMGDDLAKQAMPWLLQTLKSDGSSVERSGAAQGLAEALAALGRSHLDALLPSILAQCSNPRTSVREGHLTLLKFLPLSLPDSFLEHLEEVLPAMLGGLADEAEGVREAALAAGRTMVELFAESALALLLPAVELGVVNNNWRIRQSSVELLGDLLFKVAGTSGKVQQGTDEDAEGISSEAHSQAIAEALGEKRRNEIFARIYMARSDVGHSVRGAALHVWKTIVSNTPRTLSEILPALMEQLIASLASTGEERQQMASRCLGELCARQQAQPSASSSREELVSFASMVPTLLKPPLTKSAVHALGSLAEAAGTAIHSHLVYIFPPLLSLASSPDASENLAATAISALNTVATAVAEDGVYLLMGQLDRALEEPSRRRGAAGVVTHFCRSSHLDFQEHIPQLLSSLASLLAEEDPETLLACWTALGAVTATIPKEVAPSHVRCVKEAIATAKDRRRRRKGPGDRTLPGLCLPKALTPLLPIYLQGLLQGSTQELREMAAEGLGDLVQLTSTDALKPFVVQITGPLIRVLGDRFSSEVKAAILTTLGLLINKAGANLKPFVPQLQTTFLKCLTDQVAQVRLTAGENLGALTALSARADALAGDLATSVGNQSGGTQEAYLVAIRGMLASSGARLTPATLSKIGAALQGLLQGSGREEGTIAAVARAMGPLARHCSATELSSVVLAGPLGPTASEAHKRLGQGLTLAAVASNAPARLAEHQQLLPVQEAITRLSRTPDAEVRCAVSRAAASLASAELEGQLPEGSSLAPLVGVMTALLGPEQPSEVQRQQMQGLRRLTVLNPHALDAHLAALVPSVCALLQSTSGPTKLAAERTLARLLRADAGQDTVQEFLASGQGGSLVRTYLTEAYVRRLGRLPLNDEEDLELGE</sequence>
<protein>
    <recommendedName>
        <fullName evidence="6">TOG domain-containing protein</fullName>
    </recommendedName>
</protein>
<proteinExistence type="inferred from homology"/>
<comment type="similarity">
    <text evidence="1">Belongs to the GCN1 family.</text>
</comment>
<dbReference type="GO" id="GO:0005829">
    <property type="term" value="C:cytosol"/>
    <property type="evidence" value="ECO:0007669"/>
    <property type="project" value="TreeGrafter"/>
</dbReference>
<organism evidence="7 8">
    <name type="scientific">Symbiochloris irregularis</name>
    <dbReference type="NCBI Taxonomy" id="706552"/>
    <lineage>
        <taxon>Eukaryota</taxon>
        <taxon>Viridiplantae</taxon>
        <taxon>Chlorophyta</taxon>
        <taxon>core chlorophytes</taxon>
        <taxon>Trebouxiophyceae</taxon>
        <taxon>Trebouxiales</taxon>
        <taxon>Trebouxiaceae</taxon>
        <taxon>Symbiochloris</taxon>
    </lineage>
</organism>
<dbReference type="InterPro" id="IPR056810">
    <property type="entry name" value="GNC1-like_N"/>
</dbReference>
<evidence type="ECO:0000259" key="6">
    <source>
        <dbReference type="SMART" id="SM01349"/>
    </source>
</evidence>
<evidence type="ECO:0000313" key="7">
    <source>
        <dbReference type="EMBL" id="KAK9806455.1"/>
    </source>
</evidence>
<evidence type="ECO:0000256" key="4">
    <source>
        <dbReference type="SAM" id="MobiDB-lite"/>
    </source>
</evidence>
<keyword evidence="8" id="KW-1185">Reference proteome</keyword>
<dbReference type="Gene3D" id="1.25.10.10">
    <property type="entry name" value="Leucine-rich Repeat Variant"/>
    <property type="match status" value="5"/>
</dbReference>
<comment type="caution">
    <text evidence="7">The sequence shown here is derived from an EMBL/GenBank/DDBJ whole genome shotgun (WGS) entry which is preliminary data.</text>
</comment>
<keyword evidence="5" id="KW-1133">Transmembrane helix</keyword>
<dbReference type="PANTHER" id="PTHR23346">
    <property type="entry name" value="TRANSLATIONAL ACTIVATOR GCN1-RELATED"/>
    <property type="match status" value="1"/>
</dbReference>
<feature type="domain" description="TOG" evidence="6">
    <location>
        <begin position="1680"/>
        <end position="1938"/>
    </location>
</feature>
<dbReference type="SMART" id="SM01349">
    <property type="entry name" value="TOG"/>
    <property type="match status" value="2"/>
</dbReference>
<feature type="compositionally biased region" description="Basic and acidic residues" evidence="4">
    <location>
        <begin position="913"/>
        <end position="922"/>
    </location>
</feature>
<evidence type="ECO:0000313" key="8">
    <source>
        <dbReference type="Proteomes" id="UP001465755"/>
    </source>
</evidence>
<dbReference type="PANTHER" id="PTHR23346:SF7">
    <property type="entry name" value="STALLED RIBOSOME SENSOR GCN1"/>
    <property type="match status" value="1"/>
</dbReference>
<keyword evidence="2" id="KW-0677">Repeat</keyword>
<evidence type="ECO:0000256" key="1">
    <source>
        <dbReference type="ARBA" id="ARBA00007366"/>
    </source>
</evidence>
<dbReference type="InterPro" id="IPR021133">
    <property type="entry name" value="HEAT_type_2"/>
</dbReference>
<dbReference type="InterPro" id="IPR019049">
    <property type="entry name" value="Nucleoporin_prot_Ndc1/Nup"/>
</dbReference>
<dbReference type="GO" id="GO:0034198">
    <property type="term" value="P:cellular response to amino acid starvation"/>
    <property type="evidence" value="ECO:0007669"/>
    <property type="project" value="TreeGrafter"/>
</dbReference>
<feature type="transmembrane region" description="Helical" evidence="5">
    <location>
        <begin position="97"/>
        <end position="119"/>
    </location>
</feature>
<dbReference type="InterPro" id="IPR011989">
    <property type="entry name" value="ARM-like"/>
</dbReference>
<name>A0AAW1P916_9CHLO</name>
<evidence type="ECO:0000256" key="3">
    <source>
        <dbReference type="PROSITE-ProRule" id="PRU00103"/>
    </source>
</evidence>
<dbReference type="Pfam" id="PF24993">
    <property type="entry name" value="GNC1_N"/>
    <property type="match status" value="1"/>
</dbReference>
<feature type="domain" description="TOG" evidence="6">
    <location>
        <begin position="1359"/>
        <end position="1594"/>
    </location>
</feature>
<dbReference type="EMBL" id="JALJOQ010000038">
    <property type="protein sequence ID" value="KAK9806455.1"/>
    <property type="molecule type" value="Genomic_DNA"/>
</dbReference>
<feature type="repeat" description="HEAT" evidence="3">
    <location>
        <begin position="1655"/>
        <end position="1692"/>
    </location>
</feature>
<dbReference type="Pfam" id="PF09531">
    <property type="entry name" value="Ndc1_Nup"/>
    <property type="match status" value="1"/>
</dbReference>
<feature type="transmembrane region" description="Helical" evidence="5">
    <location>
        <begin position="66"/>
        <end position="85"/>
    </location>
</feature>
<evidence type="ECO:0000256" key="2">
    <source>
        <dbReference type="ARBA" id="ARBA00022737"/>
    </source>
</evidence>
<dbReference type="SUPFAM" id="SSF48371">
    <property type="entry name" value="ARM repeat"/>
    <property type="match status" value="4"/>
</dbReference>
<dbReference type="InterPro" id="IPR016024">
    <property type="entry name" value="ARM-type_fold"/>
</dbReference>
<feature type="compositionally biased region" description="Low complexity" evidence="4">
    <location>
        <begin position="877"/>
        <end position="894"/>
    </location>
</feature>